<sequence>MANRWVLYRSSVGAEVVQKEIDKCRLKRDEKIRLGAIMKRAAEGNLLPKDRKPLGEGLWELRLSCGERIFRLFYSEVKGAGPVLLGLRFVNKKSTQGIKTDPGDIETARKRLAEWQSRTPSDGTAP</sequence>
<dbReference type="Pfam" id="PF05973">
    <property type="entry name" value="Gp49"/>
    <property type="match status" value="1"/>
</dbReference>
<dbReference type="InterPro" id="IPR009241">
    <property type="entry name" value="HigB-like"/>
</dbReference>
<dbReference type="EMBL" id="JAVRET010000050">
    <property type="protein sequence ID" value="MDT0411430.1"/>
    <property type="molecule type" value="Genomic_DNA"/>
</dbReference>
<comment type="caution">
    <text evidence="1">The sequence shown here is derived from an EMBL/GenBank/DDBJ whole genome shotgun (WGS) entry which is preliminary data.</text>
</comment>
<dbReference type="RefSeq" id="WP_010277798.1">
    <property type="nucleotide sequence ID" value="NZ_JAVRET010000050.1"/>
</dbReference>
<reference evidence="2" key="1">
    <citation type="submission" date="2023-07" db="EMBL/GenBank/DDBJ databases">
        <title>30 novel species of actinomycetes from the DSMZ collection.</title>
        <authorList>
            <person name="Nouioui I."/>
        </authorList>
    </citation>
    <scope>NUCLEOTIDE SEQUENCE [LARGE SCALE GENOMIC DNA]</scope>
    <source>
        <strain evidence="2">DSM 41979</strain>
    </source>
</reference>
<keyword evidence="2" id="KW-1185">Reference proteome</keyword>
<evidence type="ECO:0000313" key="2">
    <source>
        <dbReference type="Proteomes" id="UP001183610"/>
    </source>
</evidence>
<accession>A0ABU2R465</accession>
<name>A0ABU2R465_9ACTN</name>
<protein>
    <submittedName>
        <fullName evidence="1">Type II toxin-antitoxin system RelE/ParE family toxin</fullName>
    </submittedName>
</protein>
<evidence type="ECO:0000313" key="1">
    <source>
        <dbReference type="EMBL" id="MDT0411430.1"/>
    </source>
</evidence>
<gene>
    <name evidence="1" type="ORF">RM698_20590</name>
</gene>
<proteinExistence type="predicted"/>
<organism evidence="1 2">
    <name type="scientific">Streptomyces evansiae</name>
    <dbReference type="NCBI Taxonomy" id="3075535"/>
    <lineage>
        <taxon>Bacteria</taxon>
        <taxon>Bacillati</taxon>
        <taxon>Actinomycetota</taxon>
        <taxon>Actinomycetes</taxon>
        <taxon>Kitasatosporales</taxon>
        <taxon>Streptomycetaceae</taxon>
        <taxon>Streptomyces</taxon>
    </lineage>
</organism>
<dbReference type="Proteomes" id="UP001183610">
    <property type="component" value="Unassembled WGS sequence"/>
</dbReference>